<evidence type="ECO:0000313" key="1">
    <source>
        <dbReference type="EMBL" id="MBK1869768.1"/>
    </source>
</evidence>
<evidence type="ECO:0000313" key="2">
    <source>
        <dbReference type="Proteomes" id="UP000616151"/>
    </source>
</evidence>
<sequence length="237" mass="24828">MTRIVLETQGLRKAFGGNQVIDGIDFRLAAGELVAIVGPNGAGKTSFLNLIAGQFRPNAGTIQLAGADVTQLAPNVPARRGLFRSFQNGGAFGRLSAIQNVALAGMVRGLGRREAESEAGKALARVGLSPVADWPADHLSGGQRKLIDFARLLLAKPEVALLDEPTAGVNPAIMEVMRAIIAEMRDKGVGFAVISHDLPWVFGLCQRVVVLASGRVLAAGSPDEVSADPAVREAYLA</sequence>
<keyword evidence="2" id="KW-1185">Reference proteome</keyword>
<dbReference type="EMBL" id="JAENHL010000008">
    <property type="protein sequence ID" value="MBK1869768.1"/>
    <property type="molecule type" value="Genomic_DNA"/>
</dbReference>
<organism evidence="1 2">
    <name type="scientific">Taklimakanibacter albus</name>
    <dbReference type="NCBI Taxonomy" id="2800327"/>
    <lineage>
        <taxon>Bacteria</taxon>
        <taxon>Pseudomonadati</taxon>
        <taxon>Pseudomonadota</taxon>
        <taxon>Alphaproteobacteria</taxon>
        <taxon>Hyphomicrobiales</taxon>
        <taxon>Aestuariivirgaceae</taxon>
        <taxon>Taklimakanibacter</taxon>
    </lineage>
</organism>
<comment type="caution">
    <text evidence="1">The sequence shown here is derived from an EMBL/GenBank/DDBJ whole genome shotgun (WGS) entry which is preliminary data.</text>
</comment>
<keyword evidence="1" id="KW-0547">Nucleotide-binding</keyword>
<reference evidence="1" key="1">
    <citation type="submission" date="2021-01" db="EMBL/GenBank/DDBJ databases">
        <authorList>
            <person name="Sun Q."/>
        </authorList>
    </citation>
    <scope>NUCLEOTIDE SEQUENCE</scope>
    <source>
        <strain evidence="1">YIM B02566</strain>
    </source>
</reference>
<proteinExistence type="predicted"/>
<protein>
    <submittedName>
        <fullName evidence="1">ATP-binding cassette domain-containing protein</fullName>
    </submittedName>
</protein>
<accession>A0ACC5RBJ7</accession>
<dbReference type="Proteomes" id="UP000616151">
    <property type="component" value="Unassembled WGS sequence"/>
</dbReference>
<gene>
    <name evidence="1" type="ORF">JHL16_25625</name>
</gene>
<keyword evidence="1" id="KW-0067">ATP-binding</keyword>
<name>A0ACC5RBJ7_9HYPH</name>